<dbReference type="Proteomes" id="UP000717328">
    <property type="component" value="Unassembled WGS sequence"/>
</dbReference>
<reference evidence="1" key="1">
    <citation type="submission" date="2021-02" db="EMBL/GenBank/DDBJ databases">
        <authorList>
            <person name="Nieuwenhuis M."/>
            <person name="Van De Peppel L.J.J."/>
        </authorList>
    </citation>
    <scope>NUCLEOTIDE SEQUENCE</scope>
    <source>
        <strain evidence="1">D49</strain>
    </source>
</reference>
<keyword evidence="2" id="KW-1185">Reference proteome</keyword>
<proteinExistence type="predicted"/>
<organism evidence="1 2">
    <name type="scientific">Sphagnurus paluster</name>
    <dbReference type="NCBI Taxonomy" id="117069"/>
    <lineage>
        <taxon>Eukaryota</taxon>
        <taxon>Fungi</taxon>
        <taxon>Dikarya</taxon>
        <taxon>Basidiomycota</taxon>
        <taxon>Agaricomycotina</taxon>
        <taxon>Agaricomycetes</taxon>
        <taxon>Agaricomycetidae</taxon>
        <taxon>Agaricales</taxon>
        <taxon>Tricholomatineae</taxon>
        <taxon>Lyophyllaceae</taxon>
        <taxon>Sphagnurus</taxon>
    </lineage>
</organism>
<name>A0A9P7GPD8_9AGAR</name>
<comment type="caution">
    <text evidence="1">The sequence shown here is derived from an EMBL/GenBank/DDBJ whole genome shotgun (WGS) entry which is preliminary data.</text>
</comment>
<gene>
    <name evidence="1" type="ORF">H0H81_010838</name>
</gene>
<dbReference type="AlphaFoldDB" id="A0A9P7GPD8"/>
<dbReference type="OrthoDB" id="3039474at2759"/>
<evidence type="ECO:0000313" key="2">
    <source>
        <dbReference type="Proteomes" id="UP000717328"/>
    </source>
</evidence>
<accession>A0A9P7GPD8</accession>
<dbReference type="EMBL" id="JABCKI010000035">
    <property type="protein sequence ID" value="KAG5653751.1"/>
    <property type="molecule type" value="Genomic_DNA"/>
</dbReference>
<sequence>MSFNQGGFQSVQSGYTPPQNNGFVQYGSNNGGFSQGGFSQGGFIPMSTFDPGFQKDKSTIPSSVNFAASNVVTNLDDAIQNLQFFLNIHTFEFDGETGYLLRPPANSGPGPVTYKIAIGPVEISLTIDKSTQATVLKVFLHIPILGCVTVGSLIGYLKDGISLDIGYPQILGGKVGVRIDDPDVVFSWDFKALGKNYRGTKTLYRLDGSRPAKISQLLRESAPPPHMATTTLETIA</sequence>
<protein>
    <submittedName>
        <fullName evidence="1">Uncharacterized protein</fullName>
    </submittedName>
</protein>
<evidence type="ECO:0000313" key="1">
    <source>
        <dbReference type="EMBL" id="KAG5653751.1"/>
    </source>
</evidence>
<reference evidence="1" key="2">
    <citation type="submission" date="2021-10" db="EMBL/GenBank/DDBJ databases">
        <title>Phylogenomics reveals ancestral predisposition of the termite-cultivated fungus Termitomyces towards a domesticated lifestyle.</title>
        <authorList>
            <person name="Auxier B."/>
            <person name="Grum-Grzhimaylo A."/>
            <person name="Cardenas M.E."/>
            <person name="Lodge J.D."/>
            <person name="Laessoe T."/>
            <person name="Pedersen O."/>
            <person name="Smith M.E."/>
            <person name="Kuyper T.W."/>
            <person name="Franco-Molano E.A."/>
            <person name="Baroni T.J."/>
            <person name="Aanen D.K."/>
        </authorList>
    </citation>
    <scope>NUCLEOTIDE SEQUENCE</scope>
    <source>
        <strain evidence="1">D49</strain>
    </source>
</reference>